<proteinExistence type="predicted"/>
<dbReference type="PANTHER" id="PTHR39186:SF1">
    <property type="entry name" value="DUF2071 DOMAIN-CONTAINING PROTEIN"/>
    <property type="match status" value="1"/>
</dbReference>
<dbReference type="InterPro" id="IPR023375">
    <property type="entry name" value="ADC_dom_sf"/>
</dbReference>
<dbReference type="SUPFAM" id="SSF160104">
    <property type="entry name" value="Acetoacetate decarboxylase-like"/>
    <property type="match status" value="1"/>
</dbReference>
<evidence type="ECO:0000313" key="2">
    <source>
        <dbReference type="Proteomes" id="UP000190774"/>
    </source>
</evidence>
<dbReference type="AlphaFoldDB" id="A0A1T4WTT7"/>
<keyword evidence="2" id="KW-1185">Reference proteome</keyword>
<organism evidence="1 2">
    <name type="scientific">Prosthecobacter debontii</name>
    <dbReference type="NCBI Taxonomy" id="48467"/>
    <lineage>
        <taxon>Bacteria</taxon>
        <taxon>Pseudomonadati</taxon>
        <taxon>Verrucomicrobiota</taxon>
        <taxon>Verrucomicrobiia</taxon>
        <taxon>Verrucomicrobiales</taxon>
        <taxon>Verrucomicrobiaceae</taxon>
        <taxon>Prosthecobacter</taxon>
    </lineage>
</organism>
<dbReference type="Pfam" id="PF09844">
    <property type="entry name" value="DUF2071"/>
    <property type="match status" value="1"/>
</dbReference>
<gene>
    <name evidence="1" type="ORF">SAMN02745166_00675</name>
</gene>
<name>A0A1T4WTT7_9BACT</name>
<dbReference type="Proteomes" id="UP000190774">
    <property type="component" value="Unassembled WGS sequence"/>
</dbReference>
<dbReference type="PANTHER" id="PTHR39186">
    <property type="entry name" value="DUF2071 FAMILY PROTEIN"/>
    <property type="match status" value="1"/>
</dbReference>
<accession>A0A1T4WTT7</accession>
<evidence type="ECO:0000313" key="1">
    <source>
        <dbReference type="EMBL" id="SKA80746.1"/>
    </source>
</evidence>
<dbReference type="STRING" id="48467.SAMN02745166_00675"/>
<dbReference type="InterPro" id="IPR018644">
    <property type="entry name" value="DUF2071"/>
</dbReference>
<evidence type="ECO:0008006" key="3">
    <source>
        <dbReference type="Google" id="ProtNLM"/>
    </source>
</evidence>
<dbReference type="OrthoDB" id="150993at2"/>
<dbReference type="EMBL" id="FUYE01000002">
    <property type="protein sequence ID" value="SKA80746.1"/>
    <property type="molecule type" value="Genomic_DNA"/>
</dbReference>
<protein>
    <recommendedName>
        <fullName evidence="3">DUF2071 domain-containing protein</fullName>
    </recommendedName>
</protein>
<reference evidence="2" key="1">
    <citation type="submission" date="2017-02" db="EMBL/GenBank/DDBJ databases">
        <authorList>
            <person name="Varghese N."/>
            <person name="Submissions S."/>
        </authorList>
    </citation>
    <scope>NUCLEOTIDE SEQUENCE [LARGE SCALE GENOMIC DNA]</scope>
    <source>
        <strain evidence="2">ATCC 700200</strain>
    </source>
</reference>
<dbReference type="RefSeq" id="WP_078811888.1">
    <property type="nucleotide sequence ID" value="NZ_FUYE01000002.1"/>
</dbReference>
<sequence length="248" mass="28403">MTPTLAQRLAMRELPALPFVMHQCWEQLLFLHWSFDPTLIQASMPPGLTVHVFDGKAWVAIVPFLMRKIRPRFSPAVPGVSNFLETNLRTYVYDEQGRPGVWFYSLECNQPLAVWVARTGFYLPYQHASMTAVQGPDQRMIYTSQRRGDAQVSRFEYQLRSRVGEAEPGSLEFFLAERYALFSKTPRGLRLGRVHHRPYPVAQAEVSSWDTRLFTLNGLPEPGRPPDHIMGSEGVQVRVFPLQTTDLP</sequence>